<feature type="region of interest" description="Disordered" evidence="5">
    <location>
        <begin position="373"/>
        <end position="400"/>
    </location>
</feature>
<evidence type="ECO:0000313" key="8">
    <source>
        <dbReference type="Proteomes" id="UP001176517"/>
    </source>
</evidence>
<proteinExistence type="inferred from homology"/>
<sequence>MDPSLQKALLDRQYEKRKQATLDLERQVRECLAKNELARIDLIVHQLCALLASSPPHNLNARNGGLIGLAGIAIALGVRIAPYLEQIVPPVLTCFADPDNKIRYFACESFYNIAKVCKGEILIYFNDIFDALSKLAADSELSVKNGAELLDRLMKDIVCEAAPHYVSQHQDIALIRARQDQALGRGNLGGEAEMDIAREKSREAAWLLAHPYSAAAVMRRGQGHMPPGNSTRSDATHNTRDRASQSGAPGGGSMTYAELDREMEAHTQTMTSQHAIAADSLSTSLNRAFSLARFIPLLAERLYVISPFTRNFLVGWITTLDSVPDLELVSYLPRILDPLLKYLADPNMDVRVATKGVLSQFLLEAKEAAVEAVRREDEERRKEMERKRSQSVNRTGLGSRGRHAALIDSIPALEVNSAQIGGAGGAGDDGENRAAGGSRLPRPAGEHVPAKKAAAAGKSAGKGVPSSAMTASALLSASSAANAAHGDEEDDGRATPVAGGSSSAGLSRRGEDDDDGAKQDDDDDDDDEDGGEDGEDEGYAGEDSAATGLALDGEGRGHAGSSHRRRKEKEQWIPKQEVRIDYAAVMDILIAHISDPDEEIQATVLQWIAEFLHVIQSVVLPFTPRLIPAILPNLAHHSPAIKHAAHRTNDVLYRTILELPPLVDLTSTSGTASASPATTTSPQPPTPASGARPGRSGAGAGAGGGSHASAARERERSATISSPPLSPRLRIQPLLGGPTARAASGPGPSAVPGGAARAGLVRDFSADSTLTAELDHQRSQYLDADAETEAATPFDYTNTVHALTLQLLDEHEETRVTALQWLLMLHTNAPRKILAMDDGTSFPALLKTLSDPSEEVIRADLRLLAQICSASEDEYFFGFMRNLLHLFATDRRLLETRGSLIVRQLCASLNTDRIMRTLAEILERDEDVEFASIMVTNLNIIIITAPELAEFRRRLKSLDTRDGVALFTSVYKSWCHNAVATFTLCLLAGAYEHAFNLLQIFASELEMTVPLLVQIDKLVQLLESPIFTSLRLQLLEPERYPYLFKCLYGLLMLLPQSSAFVTLRNRLNAVSTMMGFVNVVPAGGRGGAGGGGGPGLNRGTSSSTGLGLAGVGGGGGGGGAGSGSATSSGTNSQGGAGSSGNASTSIGAGASGSGTTTSKMAATAHVRWNELLGHFRSVQMRHERLRRQNLVGGGSSYAGPEHQHHQQQGMMEMGLERGGGGGGRESEASSVTGSKSGGGGGGGGVRKSAGSKVR</sequence>
<feature type="compositionally biased region" description="Basic and acidic residues" evidence="5">
    <location>
        <begin position="373"/>
        <end position="388"/>
    </location>
</feature>
<feature type="compositionally biased region" description="Gly residues" evidence="5">
    <location>
        <begin position="696"/>
        <end position="706"/>
    </location>
</feature>
<dbReference type="AlphaFoldDB" id="A0AAN6JSK2"/>
<feature type="compositionally biased region" description="Low complexity" evidence="5">
    <location>
        <begin position="736"/>
        <end position="755"/>
    </location>
</feature>
<feature type="region of interest" description="Disordered" evidence="5">
    <location>
        <begin position="421"/>
        <end position="466"/>
    </location>
</feature>
<gene>
    <name evidence="7" type="ORF">OC846_004648</name>
</gene>
<protein>
    <recommendedName>
        <fullName evidence="6">Vacuolar protein 14 C-terminal Fig4-binding domain-containing protein</fullName>
    </recommendedName>
</protein>
<dbReference type="GO" id="GO:0070772">
    <property type="term" value="C:PAS complex"/>
    <property type="evidence" value="ECO:0007669"/>
    <property type="project" value="InterPro"/>
</dbReference>
<feature type="compositionally biased region" description="Gly residues" evidence="5">
    <location>
        <begin position="1235"/>
        <end position="1245"/>
    </location>
</feature>
<dbReference type="EMBL" id="JAPDMZ010000147">
    <property type="protein sequence ID" value="KAK0547961.1"/>
    <property type="molecule type" value="Genomic_DNA"/>
</dbReference>
<accession>A0AAN6JSK2</accession>
<feature type="compositionally biased region" description="Gly residues" evidence="5">
    <location>
        <begin position="1107"/>
        <end position="1122"/>
    </location>
</feature>
<dbReference type="PANTHER" id="PTHR16023">
    <property type="entry name" value="TAX1 BINDING PROTEIN-RELATED"/>
    <property type="match status" value="1"/>
</dbReference>
<feature type="region of interest" description="Disordered" evidence="5">
    <location>
        <begin position="220"/>
        <end position="255"/>
    </location>
</feature>
<organism evidence="7 8">
    <name type="scientific">Tilletia horrida</name>
    <dbReference type="NCBI Taxonomy" id="155126"/>
    <lineage>
        <taxon>Eukaryota</taxon>
        <taxon>Fungi</taxon>
        <taxon>Dikarya</taxon>
        <taxon>Basidiomycota</taxon>
        <taxon>Ustilaginomycotina</taxon>
        <taxon>Exobasidiomycetes</taxon>
        <taxon>Tilletiales</taxon>
        <taxon>Tilletiaceae</taxon>
        <taxon>Tilletia</taxon>
    </lineage>
</organism>
<dbReference type="GO" id="GO:0000329">
    <property type="term" value="C:fungal-type vacuole membrane"/>
    <property type="evidence" value="ECO:0007669"/>
    <property type="project" value="TreeGrafter"/>
</dbReference>
<feature type="region of interest" description="Disordered" evidence="5">
    <location>
        <begin position="1090"/>
        <end position="1158"/>
    </location>
</feature>
<dbReference type="GO" id="GO:0006661">
    <property type="term" value="P:phosphatidylinositol biosynthetic process"/>
    <property type="evidence" value="ECO:0007669"/>
    <property type="project" value="InterPro"/>
</dbReference>
<name>A0AAN6JSK2_9BASI</name>
<comment type="similarity">
    <text evidence="2">Belongs to the VAC14 family.</text>
</comment>
<feature type="region of interest" description="Disordered" evidence="5">
    <location>
        <begin position="667"/>
        <end position="755"/>
    </location>
</feature>
<feature type="compositionally biased region" description="Low complexity" evidence="5">
    <location>
        <begin position="1139"/>
        <end position="1158"/>
    </location>
</feature>
<dbReference type="Pfam" id="PF12755">
    <property type="entry name" value="Vac14_Fab1_bd"/>
    <property type="match status" value="1"/>
</dbReference>
<evidence type="ECO:0000313" key="7">
    <source>
        <dbReference type="EMBL" id="KAK0547961.1"/>
    </source>
</evidence>
<dbReference type="Pfam" id="PF11916">
    <property type="entry name" value="Vac14_Fig4_bd"/>
    <property type="match status" value="1"/>
</dbReference>
<feature type="domain" description="Vacuolar protein 14 C-terminal Fig4-binding" evidence="6">
    <location>
        <begin position="892"/>
        <end position="1070"/>
    </location>
</feature>
<dbReference type="PANTHER" id="PTHR16023:SF0">
    <property type="entry name" value="PROTEIN VAC14 HOMOLOG"/>
    <property type="match status" value="1"/>
</dbReference>
<feature type="compositionally biased region" description="Low complexity" evidence="5">
    <location>
        <begin position="1097"/>
        <end position="1106"/>
    </location>
</feature>
<feature type="compositionally biased region" description="Basic and acidic residues" evidence="5">
    <location>
        <begin position="234"/>
        <end position="243"/>
    </location>
</feature>
<dbReference type="InterPro" id="IPR011989">
    <property type="entry name" value="ARM-like"/>
</dbReference>
<feature type="compositionally biased region" description="Low complexity" evidence="5">
    <location>
        <begin position="498"/>
        <end position="507"/>
    </location>
</feature>
<dbReference type="Proteomes" id="UP001176517">
    <property type="component" value="Unassembled WGS sequence"/>
</dbReference>
<dbReference type="GO" id="GO:0010008">
    <property type="term" value="C:endosome membrane"/>
    <property type="evidence" value="ECO:0007669"/>
    <property type="project" value="TreeGrafter"/>
</dbReference>
<dbReference type="InterPro" id="IPR026825">
    <property type="entry name" value="Vac14"/>
</dbReference>
<keyword evidence="3" id="KW-0677">Repeat</keyword>
<feature type="compositionally biased region" description="Low complexity" evidence="5">
    <location>
        <begin position="667"/>
        <end position="681"/>
    </location>
</feature>
<keyword evidence="8" id="KW-1185">Reference proteome</keyword>
<keyword evidence="4" id="KW-0472">Membrane</keyword>
<feature type="region of interest" description="Disordered" evidence="5">
    <location>
        <begin position="1191"/>
        <end position="1254"/>
    </location>
</feature>
<dbReference type="SUPFAM" id="SSF48371">
    <property type="entry name" value="ARM repeat"/>
    <property type="match status" value="1"/>
</dbReference>
<dbReference type="InterPro" id="IPR021841">
    <property type="entry name" value="VAC14_Fig4p-bd"/>
</dbReference>
<evidence type="ECO:0000256" key="2">
    <source>
        <dbReference type="ARBA" id="ARBA00010225"/>
    </source>
</evidence>
<evidence type="ECO:0000256" key="4">
    <source>
        <dbReference type="ARBA" id="ARBA00023136"/>
    </source>
</evidence>
<evidence type="ECO:0000256" key="1">
    <source>
        <dbReference type="ARBA" id="ARBA00004308"/>
    </source>
</evidence>
<evidence type="ECO:0000256" key="5">
    <source>
        <dbReference type="SAM" id="MobiDB-lite"/>
    </source>
</evidence>
<dbReference type="InterPro" id="IPR016024">
    <property type="entry name" value="ARM-type_fold"/>
</dbReference>
<evidence type="ECO:0000256" key="3">
    <source>
        <dbReference type="ARBA" id="ARBA00022737"/>
    </source>
</evidence>
<feature type="compositionally biased region" description="Acidic residues" evidence="5">
    <location>
        <begin position="520"/>
        <end position="540"/>
    </location>
</feature>
<dbReference type="Gene3D" id="1.25.10.10">
    <property type="entry name" value="Leucine-rich Repeat Variant"/>
    <property type="match status" value="4"/>
</dbReference>
<feature type="region of interest" description="Disordered" evidence="5">
    <location>
        <begin position="480"/>
        <end position="572"/>
    </location>
</feature>
<comment type="subcellular location">
    <subcellularLocation>
        <location evidence="1">Endomembrane system</location>
    </subcellularLocation>
</comment>
<reference evidence="7" key="1">
    <citation type="journal article" date="2023" name="PhytoFront">
        <title>Draft Genome Resources of Seven Strains of Tilletia horrida, Causal Agent of Kernel Smut of Rice.</title>
        <authorList>
            <person name="Khanal S."/>
            <person name="Antony Babu S."/>
            <person name="Zhou X.G."/>
        </authorList>
    </citation>
    <scope>NUCLEOTIDE SEQUENCE</scope>
    <source>
        <strain evidence="7">TX6</strain>
    </source>
</reference>
<feature type="compositionally biased region" description="Basic and acidic residues" evidence="5">
    <location>
        <begin position="508"/>
        <end position="519"/>
    </location>
</feature>
<comment type="caution">
    <text evidence="7">The sequence shown here is derived from an EMBL/GenBank/DDBJ whole genome shotgun (WGS) entry which is preliminary data.</text>
</comment>
<feature type="compositionally biased region" description="Low complexity" evidence="5">
    <location>
        <begin position="451"/>
        <end position="466"/>
    </location>
</feature>
<evidence type="ECO:0000259" key="6">
    <source>
        <dbReference type="Pfam" id="PF11916"/>
    </source>
</evidence>